<evidence type="ECO:0000313" key="13">
    <source>
        <dbReference type="EMBL" id="PGH08232.1"/>
    </source>
</evidence>
<proteinExistence type="inferred from homology"/>
<protein>
    <recommendedName>
        <fullName evidence="8">DNA-binding protein RAP1</fullName>
    </recommendedName>
</protein>
<keyword evidence="4" id="KW-0805">Transcription regulation</keyword>
<keyword evidence="6" id="KW-0804">Transcription</keyword>
<dbReference type="InterPro" id="IPR009057">
    <property type="entry name" value="Homeodomain-like_sf"/>
</dbReference>
<dbReference type="STRING" id="2060905.A0A2B7XHQ2"/>
<dbReference type="Pfam" id="PF11626">
    <property type="entry name" value="Rap1_C"/>
    <property type="match status" value="1"/>
</dbReference>
<dbReference type="CDD" id="cd11653">
    <property type="entry name" value="rap1_RCT"/>
    <property type="match status" value="1"/>
</dbReference>
<evidence type="ECO:0000256" key="8">
    <source>
        <dbReference type="RuleBase" id="RU367107"/>
    </source>
</evidence>
<dbReference type="Gene3D" id="1.10.10.2170">
    <property type="match status" value="1"/>
</dbReference>
<keyword evidence="2 8" id="KW-0158">Chromosome</keyword>
<evidence type="ECO:0000256" key="6">
    <source>
        <dbReference type="ARBA" id="ARBA00023163"/>
    </source>
</evidence>
<feature type="domain" description="TERF2-interacting telomeric protein 1 Myb" evidence="10">
    <location>
        <begin position="120"/>
        <end position="177"/>
    </location>
</feature>
<dbReference type="SUPFAM" id="SSF46689">
    <property type="entry name" value="Homeodomain-like"/>
    <property type="match status" value="1"/>
</dbReference>
<evidence type="ECO:0000259" key="11">
    <source>
        <dbReference type="Pfam" id="PF11626"/>
    </source>
</evidence>
<feature type="region of interest" description="Disordered" evidence="9">
    <location>
        <begin position="387"/>
        <end position="503"/>
    </location>
</feature>
<dbReference type="InterPro" id="IPR015010">
    <property type="entry name" value="TERF2IP_Myb"/>
</dbReference>
<dbReference type="PANTHER" id="PTHR16466">
    <property type="entry name" value="TELOMERE REPEAT-BINDING FACTOR 2-INTERACTING PROTEIN 1"/>
    <property type="match status" value="1"/>
</dbReference>
<reference evidence="13 14" key="1">
    <citation type="submission" date="2017-10" db="EMBL/GenBank/DDBJ databases">
        <title>Comparative genomics in systemic dimorphic fungi from Ajellomycetaceae.</title>
        <authorList>
            <person name="Munoz J.F."/>
            <person name="Mcewen J.G."/>
            <person name="Clay O.K."/>
            <person name="Cuomo C.A."/>
        </authorList>
    </citation>
    <scope>NUCLEOTIDE SEQUENCE [LARGE SCALE GENOMIC DNA]</scope>
    <source>
        <strain evidence="13 14">UAMH130</strain>
    </source>
</reference>
<dbReference type="InterPro" id="IPR038104">
    <property type="entry name" value="Rap1_C_sf"/>
</dbReference>
<feature type="region of interest" description="Disordered" evidence="9">
    <location>
        <begin position="279"/>
        <end position="373"/>
    </location>
</feature>
<feature type="region of interest" description="Disordered" evidence="9">
    <location>
        <begin position="98"/>
        <end position="119"/>
    </location>
</feature>
<keyword evidence="14" id="KW-1185">Reference proteome</keyword>
<dbReference type="GO" id="GO:0031848">
    <property type="term" value="P:protection from non-homologous end joining at telomere"/>
    <property type="evidence" value="ECO:0007669"/>
    <property type="project" value="TreeGrafter"/>
</dbReference>
<comment type="similarity">
    <text evidence="1 8">Belongs to the RAP1 family.</text>
</comment>
<comment type="function">
    <text evidence="8">Involved in the regulation of telomere length, clustering and has a specific role in telomere position effect (TPE).</text>
</comment>
<dbReference type="AlphaFoldDB" id="A0A2B7XHQ2"/>
<comment type="subcellular location">
    <subcellularLocation>
        <location evidence="8">Nucleus</location>
    </subcellularLocation>
    <subcellularLocation>
        <location evidence="8">Chromosome</location>
        <location evidence="8">Telomere</location>
    </subcellularLocation>
</comment>
<dbReference type="Pfam" id="PF16589">
    <property type="entry name" value="BRCT_2"/>
    <property type="match status" value="1"/>
</dbReference>
<dbReference type="Proteomes" id="UP000224080">
    <property type="component" value="Unassembled WGS sequence"/>
</dbReference>
<evidence type="ECO:0000256" key="5">
    <source>
        <dbReference type="ARBA" id="ARBA00023159"/>
    </source>
</evidence>
<evidence type="ECO:0000313" key="14">
    <source>
        <dbReference type="Proteomes" id="UP000224080"/>
    </source>
</evidence>
<dbReference type="Gene3D" id="1.10.10.60">
    <property type="entry name" value="Homeodomain-like"/>
    <property type="match status" value="1"/>
</dbReference>
<organism evidence="13 14">
    <name type="scientific">Blastomyces parvus</name>
    <dbReference type="NCBI Taxonomy" id="2060905"/>
    <lineage>
        <taxon>Eukaryota</taxon>
        <taxon>Fungi</taxon>
        <taxon>Dikarya</taxon>
        <taxon>Ascomycota</taxon>
        <taxon>Pezizomycotina</taxon>
        <taxon>Eurotiomycetes</taxon>
        <taxon>Eurotiomycetidae</taxon>
        <taxon>Onygenales</taxon>
        <taxon>Ajellomycetaceae</taxon>
        <taxon>Blastomyces</taxon>
    </lineage>
</organism>
<dbReference type="GO" id="GO:0010833">
    <property type="term" value="P:telomere maintenance via telomere lengthening"/>
    <property type="evidence" value="ECO:0007669"/>
    <property type="project" value="UniProtKB-UniRule"/>
</dbReference>
<evidence type="ECO:0000256" key="1">
    <source>
        <dbReference type="ARBA" id="ARBA00010467"/>
    </source>
</evidence>
<dbReference type="InterPro" id="IPR001357">
    <property type="entry name" value="BRCT_dom"/>
</dbReference>
<keyword evidence="7 8" id="KW-0539">Nucleus</keyword>
<dbReference type="CDD" id="cd11655">
    <property type="entry name" value="rap1_myb-like"/>
    <property type="match status" value="1"/>
</dbReference>
<name>A0A2B7XHQ2_9EURO</name>
<dbReference type="Pfam" id="PF08914">
    <property type="entry name" value="Myb_Rap1"/>
    <property type="match status" value="1"/>
</dbReference>
<evidence type="ECO:0000256" key="2">
    <source>
        <dbReference type="ARBA" id="ARBA00022454"/>
    </source>
</evidence>
<gene>
    <name evidence="13" type="ORF">GX51_01386</name>
</gene>
<feature type="compositionally biased region" description="Basic and acidic residues" evidence="9">
    <location>
        <begin position="397"/>
        <end position="408"/>
    </location>
</feature>
<dbReference type="OrthoDB" id="435460at2759"/>
<feature type="compositionally biased region" description="Polar residues" evidence="9">
    <location>
        <begin position="444"/>
        <end position="461"/>
    </location>
</feature>
<evidence type="ECO:0000256" key="4">
    <source>
        <dbReference type="ARBA" id="ARBA00023015"/>
    </source>
</evidence>
<keyword evidence="5" id="KW-0010">Activator</keyword>
<evidence type="ECO:0000256" key="9">
    <source>
        <dbReference type="SAM" id="MobiDB-lite"/>
    </source>
</evidence>
<dbReference type="InterPro" id="IPR036420">
    <property type="entry name" value="BRCT_dom_sf"/>
</dbReference>
<comment type="subunit">
    <text evidence="8">Homodimer.</text>
</comment>
<dbReference type="GO" id="GO:0070187">
    <property type="term" value="C:shelterin complex"/>
    <property type="evidence" value="ECO:0007669"/>
    <property type="project" value="TreeGrafter"/>
</dbReference>
<keyword evidence="3 8" id="KW-0779">Telomere</keyword>
<evidence type="ECO:0000256" key="7">
    <source>
        <dbReference type="ARBA" id="ARBA00023242"/>
    </source>
</evidence>
<evidence type="ECO:0000259" key="12">
    <source>
        <dbReference type="Pfam" id="PF16589"/>
    </source>
</evidence>
<feature type="compositionally biased region" description="Polar residues" evidence="9">
    <location>
        <begin position="413"/>
        <end position="436"/>
    </location>
</feature>
<feature type="compositionally biased region" description="Basic and acidic residues" evidence="9">
    <location>
        <begin position="192"/>
        <end position="204"/>
    </location>
</feature>
<sequence>MTAPSVVYSGISNSIDVTGGLFADTKFWLSRTVPSRSWIIQQIQANGGKVVLLEKDADVLLVDHMRGNNPPGSVSFQYIEKSIQNGRLESLEDHRAGPEAGYLRPVGSTTTRPKGHRSAFTAKDDQILYDWLKPFEEKGGQIGGNKIYQQLAEKYPHHTFQSWRDRYLKKLKDRPRPVAPELGSSSTASARQADRKTRGEERHPANTSEARSPGSSSGMYDRFTKQEKEDLLNHVKDILNIEEGKEGEAWAAYAENTGKSVAEWKSFFQNVILPEYKARRSKRNSSRRTTQENRHEATTTASASTDSSRRQRSESPNRTPAPETGQPQHFTPQKEQLIDIRKRRQSAADVPSNGIEPSSVKRRKRNTVQHIPQASVSQLVTSIESDKIVTAMPPPADSRRSSIREASTRSKSKSPYPSNNEKSGSASRAVSTTNSASEERFETAPQQFQSETLGSHYQTPPQILDRRREFNGSPTPQPTSVAGGDARGGSGPPSSADEDDQPSIEQMDEWIVSKTTGRKACTQQQVLDALACTTMDPDLADTVLEAMAAGKGIPDNVRGVWTKEDDECLEASDSKSIEAVLQKHGTELFNARFEYIMTRREVMMQMEKSAE</sequence>
<comment type="caution">
    <text evidence="13">The sequence shown here is derived from an EMBL/GenBank/DDBJ whole genome shotgun (WGS) entry which is preliminary data.</text>
</comment>
<feature type="domain" description="TRF2-interacting telomeric protein/Rap1 C-terminal" evidence="11">
    <location>
        <begin position="522"/>
        <end position="596"/>
    </location>
</feature>
<feature type="compositionally biased region" description="Polar residues" evidence="9">
    <location>
        <begin position="325"/>
        <end position="334"/>
    </location>
</feature>
<dbReference type="GO" id="GO:0042162">
    <property type="term" value="F:telomeric DNA binding"/>
    <property type="evidence" value="ECO:0007669"/>
    <property type="project" value="TreeGrafter"/>
</dbReference>
<feature type="compositionally biased region" description="Polar residues" evidence="9">
    <location>
        <begin position="205"/>
        <end position="218"/>
    </location>
</feature>
<evidence type="ECO:0000259" key="10">
    <source>
        <dbReference type="Pfam" id="PF08914"/>
    </source>
</evidence>
<dbReference type="InterPro" id="IPR021661">
    <property type="entry name" value="Rap1_C"/>
</dbReference>
<dbReference type="SUPFAM" id="SSF52113">
    <property type="entry name" value="BRCT domain"/>
    <property type="match status" value="1"/>
</dbReference>
<evidence type="ECO:0000256" key="3">
    <source>
        <dbReference type="ARBA" id="ARBA00022895"/>
    </source>
</evidence>
<feature type="region of interest" description="Disordered" evidence="9">
    <location>
        <begin position="176"/>
        <end position="221"/>
    </location>
</feature>
<accession>A0A2B7XHQ2</accession>
<feature type="domain" description="BRCT" evidence="12">
    <location>
        <begin position="21"/>
        <end position="94"/>
    </location>
</feature>
<dbReference type="InterPro" id="IPR039595">
    <property type="entry name" value="TE2IP/Rap1"/>
</dbReference>
<dbReference type="PANTHER" id="PTHR16466:SF6">
    <property type="entry name" value="TELOMERIC REPEAT-BINDING FACTOR 2-INTERACTING PROTEIN 1"/>
    <property type="match status" value="1"/>
</dbReference>
<dbReference type="EMBL" id="PDNC01000010">
    <property type="protein sequence ID" value="PGH08232.1"/>
    <property type="molecule type" value="Genomic_DNA"/>
</dbReference>